<evidence type="ECO:0000313" key="4">
    <source>
        <dbReference type="Proteomes" id="UP000663829"/>
    </source>
</evidence>
<dbReference type="Proteomes" id="UP000681722">
    <property type="component" value="Unassembled WGS sequence"/>
</dbReference>
<feature type="transmembrane region" description="Helical" evidence="1">
    <location>
        <begin position="287"/>
        <end position="307"/>
    </location>
</feature>
<feature type="transmembrane region" description="Helical" evidence="1">
    <location>
        <begin position="237"/>
        <end position="267"/>
    </location>
</feature>
<accession>A0A814PEI9</accession>
<dbReference type="AlphaFoldDB" id="A0A814PEI9"/>
<proteinExistence type="predicted"/>
<dbReference type="OrthoDB" id="330047at2759"/>
<feature type="transmembrane region" description="Helical" evidence="1">
    <location>
        <begin position="73"/>
        <end position="93"/>
    </location>
</feature>
<feature type="transmembrane region" description="Helical" evidence="1">
    <location>
        <begin position="99"/>
        <end position="119"/>
    </location>
</feature>
<evidence type="ECO:0008006" key="5">
    <source>
        <dbReference type="Google" id="ProtNLM"/>
    </source>
</evidence>
<dbReference type="SUPFAM" id="SSF103473">
    <property type="entry name" value="MFS general substrate transporter"/>
    <property type="match status" value="1"/>
</dbReference>
<comment type="caution">
    <text evidence="2">The sequence shown here is derived from an EMBL/GenBank/DDBJ whole genome shotgun (WGS) entry which is preliminary data.</text>
</comment>
<feature type="transmembrane region" description="Helical" evidence="1">
    <location>
        <begin position="5"/>
        <end position="26"/>
    </location>
</feature>
<keyword evidence="4" id="KW-1185">Reference proteome</keyword>
<dbReference type="Gene3D" id="1.20.1250.20">
    <property type="entry name" value="MFS general substrate transporter like domains"/>
    <property type="match status" value="1"/>
</dbReference>
<evidence type="ECO:0000313" key="3">
    <source>
        <dbReference type="EMBL" id="CAF3868352.1"/>
    </source>
</evidence>
<feature type="transmembrane region" description="Helical" evidence="1">
    <location>
        <begin position="378"/>
        <end position="400"/>
    </location>
</feature>
<dbReference type="EMBL" id="CAJNOQ010005572">
    <property type="protein sequence ID" value="CAF1103569.1"/>
    <property type="molecule type" value="Genomic_DNA"/>
</dbReference>
<feature type="transmembrane region" description="Helical" evidence="1">
    <location>
        <begin position="166"/>
        <end position="185"/>
    </location>
</feature>
<gene>
    <name evidence="2" type="ORF">GPM918_LOCUS18871</name>
    <name evidence="3" type="ORF">SRO942_LOCUS18869</name>
</gene>
<evidence type="ECO:0000256" key="1">
    <source>
        <dbReference type="SAM" id="Phobius"/>
    </source>
</evidence>
<name>A0A814PEI9_9BILA</name>
<dbReference type="EMBL" id="CAJOBC010005573">
    <property type="protein sequence ID" value="CAF3868352.1"/>
    <property type="molecule type" value="Genomic_DNA"/>
</dbReference>
<dbReference type="PANTHER" id="PTHR20765">
    <property type="entry name" value="SOLUTE CARRIER FAMILY 43 MEMBER 3-RELATED"/>
    <property type="match status" value="1"/>
</dbReference>
<reference evidence="2" key="1">
    <citation type="submission" date="2021-02" db="EMBL/GenBank/DDBJ databases">
        <authorList>
            <person name="Nowell W R."/>
        </authorList>
    </citation>
    <scope>NUCLEOTIDE SEQUENCE</scope>
</reference>
<keyword evidence="1" id="KW-1133">Transmembrane helix</keyword>
<feature type="transmembrane region" description="Helical" evidence="1">
    <location>
        <begin position="319"/>
        <end position="342"/>
    </location>
</feature>
<evidence type="ECO:0000313" key="2">
    <source>
        <dbReference type="EMBL" id="CAF1103569.1"/>
    </source>
</evidence>
<dbReference type="Gene3D" id="3.40.50.1480">
    <property type="entry name" value="Adenosylhomocysteinase-like"/>
    <property type="match status" value="1"/>
</dbReference>
<keyword evidence="1" id="KW-0472">Membrane</keyword>
<dbReference type="SUPFAM" id="SSF52283">
    <property type="entry name" value="Formate/glycerate dehydrogenase catalytic domain-like"/>
    <property type="match status" value="1"/>
</dbReference>
<dbReference type="Proteomes" id="UP000663829">
    <property type="component" value="Unassembled WGS sequence"/>
</dbReference>
<dbReference type="InterPro" id="IPR042172">
    <property type="entry name" value="Adenosylhomocyst_ase-like_sf"/>
</dbReference>
<feature type="transmembrane region" description="Helical" evidence="1">
    <location>
        <begin position="46"/>
        <end position="66"/>
    </location>
</feature>
<protein>
    <recommendedName>
        <fullName evidence="5">MFS general substrate transporter</fullName>
    </recommendedName>
</protein>
<dbReference type="PANTHER" id="PTHR20765:SF1">
    <property type="entry name" value="EQUILIBRATIVE NUCLEOBASE TRANSPORTER 1"/>
    <property type="match status" value="1"/>
</dbReference>
<organism evidence="2 4">
    <name type="scientific">Didymodactylos carnosus</name>
    <dbReference type="NCBI Taxonomy" id="1234261"/>
    <lineage>
        <taxon>Eukaryota</taxon>
        <taxon>Metazoa</taxon>
        <taxon>Spiralia</taxon>
        <taxon>Gnathifera</taxon>
        <taxon>Rotifera</taxon>
        <taxon>Eurotatoria</taxon>
        <taxon>Bdelloidea</taxon>
        <taxon>Philodinida</taxon>
        <taxon>Philodinidae</taxon>
        <taxon>Didymodactylos</taxon>
    </lineage>
</organism>
<dbReference type="InterPro" id="IPR027197">
    <property type="entry name" value="SLC43A3"/>
</dbReference>
<dbReference type="InterPro" id="IPR036259">
    <property type="entry name" value="MFS_trans_sf"/>
</dbReference>
<keyword evidence="1" id="KW-0812">Transmembrane</keyword>
<feature type="transmembrane region" description="Helical" evidence="1">
    <location>
        <begin position="131"/>
        <end position="154"/>
    </location>
</feature>
<sequence>MENYVIWLLIEVNLIGGTIFGFPGLFNILSQSGIYGDMNNCSALSNALTLGIILLEIPSMIIGPVIDRFGCRFVKLIAIIFHIIGWLALALVAPGRNSFLYVHTVFSSLAGIIVLLTAYTSSDYFSKSRAFVSALFAGACTSATMWYSIFQVSIDAGKITLQQLPYIWTSFGVLMLISSFVFLDWRFPILNLPYQFDTKLGKKTVLPRIIAGEDQSSNNSEIDKMKWHTRVLKRKGVWYYLTSPLYLLVVLFLSILLLPGIFLAVTWYPWVYYITKQDTILTNKYTFAFNLSTVAAIIICPLNGFLLGLKADRSKKQKLFNILLMQTVLWLINIVACIVCMFPRKSMIIPALVINCFARATIVGGSQAVVATFFPSEYIGTLTGVIWTSVGVITTVQYSLVRLTDDIPRSWRAWVILDEEVALAHLDYLGIKLDKLTQTQSAYIDVHPDVRTIITDDHITAILDKLGSSRIALTTEPSSTPFIIEKSTFTNQTSFISPFQTKRLPINPDIVAPDGSLVRNLLTTIGGSMAQFDLLPGMTSNAVEHRSVHRAEQTFPSHIRVLSALYDIYS</sequence>